<dbReference type="InterPro" id="IPR006750">
    <property type="entry name" value="YdcZ"/>
</dbReference>
<reference evidence="2 3" key="1">
    <citation type="submission" date="2019-04" db="EMBL/GenBank/DDBJ databases">
        <authorList>
            <person name="Jiang L."/>
        </authorList>
    </citation>
    <scope>NUCLEOTIDE SEQUENCE [LARGE SCALE GENOMIC DNA]</scope>
    <source>
        <strain evidence="2 3">YIM 131861</strain>
    </source>
</reference>
<feature type="transmembrane region" description="Helical" evidence="1">
    <location>
        <begin position="174"/>
        <end position="201"/>
    </location>
</feature>
<dbReference type="AlphaFoldDB" id="A0A4S4FZM7"/>
<protein>
    <submittedName>
        <fullName evidence="2">DMT family transporter</fullName>
    </submittedName>
</protein>
<accession>A0A4S4FZM7</accession>
<comment type="caution">
    <text evidence="2">The sequence shown here is derived from an EMBL/GenBank/DDBJ whole genome shotgun (WGS) entry which is preliminary data.</text>
</comment>
<keyword evidence="3" id="KW-1185">Reference proteome</keyword>
<feature type="transmembrane region" description="Helical" evidence="1">
    <location>
        <begin position="118"/>
        <end position="139"/>
    </location>
</feature>
<keyword evidence="1" id="KW-1133">Transmembrane helix</keyword>
<feature type="transmembrane region" description="Helical" evidence="1">
    <location>
        <begin position="62"/>
        <end position="81"/>
    </location>
</feature>
<feature type="transmembrane region" description="Helical" evidence="1">
    <location>
        <begin position="87"/>
        <end position="106"/>
    </location>
</feature>
<organism evidence="2 3">
    <name type="scientific">Orlajensenia flava</name>
    <dbReference type="NCBI Taxonomy" id="2565934"/>
    <lineage>
        <taxon>Bacteria</taxon>
        <taxon>Bacillati</taxon>
        <taxon>Actinomycetota</taxon>
        <taxon>Actinomycetes</taxon>
        <taxon>Micrococcales</taxon>
        <taxon>Microbacteriaceae</taxon>
        <taxon>Orlajensenia</taxon>
    </lineage>
</organism>
<gene>
    <name evidence="2" type="ORF">E6C70_06910</name>
</gene>
<feature type="transmembrane region" description="Helical" evidence="1">
    <location>
        <begin position="262"/>
        <end position="284"/>
    </location>
</feature>
<sequence length="293" mass="29446">MVAVQARINGELGRQLHDGFAAAAISFGSGLVILLVAVALFAPGRAGFPRVAAALRAGRLRWWMLLGGTAGAFLVLTQGLVAATLGVALFSVATVAGQTLGGLIVDRSGIVSGGPRPLTVRRVMGSALAVVAVVVAVAAQLRGDVPPWMLILPFLAGLGLGWQQAVNGRVRDEAGSALTATIGNFGVGTVVLLVAFLLHLAIAGPPAALPGQWWLYTGGAVGCVFIAVSAVLVRITGALVLSLGMIAGQLVCALVLDATLPHAAALSVSTIVGTALALLAVAVASAPRLRTRA</sequence>
<proteinExistence type="predicted"/>
<feature type="transmembrane region" description="Helical" evidence="1">
    <location>
        <begin position="238"/>
        <end position="256"/>
    </location>
</feature>
<feature type="transmembrane region" description="Helical" evidence="1">
    <location>
        <begin position="20"/>
        <end position="42"/>
    </location>
</feature>
<evidence type="ECO:0000313" key="2">
    <source>
        <dbReference type="EMBL" id="THG35918.1"/>
    </source>
</evidence>
<dbReference type="GO" id="GO:0005886">
    <property type="term" value="C:plasma membrane"/>
    <property type="evidence" value="ECO:0007669"/>
    <property type="project" value="TreeGrafter"/>
</dbReference>
<evidence type="ECO:0000256" key="1">
    <source>
        <dbReference type="SAM" id="Phobius"/>
    </source>
</evidence>
<keyword evidence="1" id="KW-0472">Membrane</keyword>
<dbReference type="PANTHER" id="PTHR34821">
    <property type="entry name" value="INNER MEMBRANE PROTEIN YDCZ"/>
    <property type="match status" value="1"/>
</dbReference>
<dbReference type="Proteomes" id="UP000307380">
    <property type="component" value="Unassembled WGS sequence"/>
</dbReference>
<evidence type="ECO:0000313" key="3">
    <source>
        <dbReference type="Proteomes" id="UP000307380"/>
    </source>
</evidence>
<feature type="transmembrane region" description="Helical" evidence="1">
    <location>
        <begin position="145"/>
        <end position="162"/>
    </location>
</feature>
<dbReference type="EMBL" id="SSSN01000003">
    <property type="protein sequence ID" value="THG35918.1"/>
    <property type="molecule type" value="Genomic_DNA"/>
</dbReference>
<dbReference type="Pfam" id="PF04657">
    <property type="entry name" value="DMT_YdcZ"/>
    <property type="match status" value="2"/>
</dbReference>
<keyword evidence="1" id="KW-0812">Transmembrane</keyword>
<dbReference type="PANTHER" id="PTHR34821:SF2">
    <property type="entry name" value="INNER MEMBRANE PROTEIN YDCZ"/>
    <property type="match status" value="1"/>
</dbReference>
<feature type="transmembrane region" description="Helical" evidence="1">
    <location>
        <begin position="213"/>
        <end position="233"/>
    </location>
</feature>
<name>A0A4S4FZM7_9MICO</name>
<dbReference type="OrthoDB" id="6463253at2"/>